<reference evidence="1" key="1">
    <citation type="submission" date="2016-03" db="EMBL/GenBank/DDBJ databases">
        <title>Mechanisms controlling the formation of the plant cell surface in tip-growing cells are functionally conserved among land plants.</title>
        <authorList>
            <person name="Honkanen S."/>
            <person name="Jones V.A."/>
            <person name="Morieri G."/>
            <person name="Champion C."/>
            <person name="Hetherington A.J."/>
            <person name="Kelly S."/>
            <person name="Saint-Marcoux D."/>
            <person name="Proust H."/>
            <person name="Prescott H."/>
            <person name="Dolan L."/>
        </authorList>
    </citation>
    <scope>NUCLEOTIDE SEQUENCE [LARGE SCALE GENOMIC DNA]</scope>
    <source>
        <tissue evidence="1">Whole gametophyte</tissue>
    </source>
</reference>
<protein>
    <submittedName>
        <fullName evidence="1">Uncharacterized protein</fullName>
    </submittedName>
</protein>
<evidence type="ECO:0000313" key="2">
    <source>
        <dbReference type="Proteomes" id="UP000077202"/>
    </source>
</evidence>
<dbReference type="AlphaFoldDB" id="A0A176WS15"/>
<sequence length="143" mass="16503">MLKHNFLMKPILIGMPNAIDHNDKYKNVTMDQYLFDAILDVPNWKRRAAVLLLLRPLCAALAHLEGVQYKARVAMSSSRRRCFLRAGKSTRPDEVTGLEIEKKEDIVDDEEVEQDEIRRVADPCIIVDQYLGGEEFEKMILDE</sequence>
<gene>
    <name evidence="1" type="ORF">AXG93_879s1000</name>
</gene>
<dbReference type="EMBL" id="LVLJ01000036">
    <property type="protein sequence ID" value="OAE35910.1"/>
    <property type="molecule type" value="Genomic_DNA"/>
</dbReference>
<keyword evidence="2" id="KW-1185">Reference proteome</keyword>
<accession>A0A176WS15</accession>
<proteinExistence type="predicted"/>
<organism evidence="1 2">
    <name type="scientific">Marchantia polymorpha subsp. ruderalis</name>
    <dbReference type="NCBI Taxonomy" id="1480154"/>
    <lineage>
        <taxon>Eukaryota</taxon>
        <taxon>Viridiplantae</taxon>
        <taxon>Streptophyta</taxon>
        <taxon>Embryophyta</taxon>
        <taxon>Marchantiophyta</taxon>
        <taxon>Marchantiopsida</taxon>
        <taxon>Marchantiidae</taxon>
        <taxon>Marchantiales</taxon>
        <taxon>Marchantiaceae</taxon>
        <taxon>Marchantia</taxon>
    </lineage>
</organism>
<name>A0A176WS15_MARPO</name>
<evidence type="ECO:0000313" key="1">
    <source>
        <dbReference type="EMBL" id="OAE35910.1"/>
    </source>
</evidence>
<comment type="caution">
    <text evidence="1">The sequence shown here is derived from an EMBL/GenBank/DDBJ whole genome shotgun (WGS) entry which is preliminary data.</text>
</comment>
<dbReference type="Proteomes" id="UP000077202">
    <property type="component" value="Unassembled WGS sequence"/>
</dbReference>